<evidence type="ECO:0008006" key="4">
    <source>
        <dbReference type="Google" id="ProtNLM"/>
    </source>
</evidence>
<organism evidence="2 3">
    <name type="scientific">Jatrophihabitans cynanchi</name>
    <dbReference type="NCBI Taxonomy" id="2944128"/>
    <lineage>
        <taxon>Bacteria</taxon>
        <taxon>Bacillati</taxon>
        <taxon>Actinomycetota</taxon>
        <taxon>Actinomycetes</taxon>
        <taxon>Jatrophihabitantales</taxon>
        <taxon>Jatrophihabitantaceae</taxon>
        <taxon>Jatrophihabitans</taxon>
    </lineage>
</organism>
<feature type="region of interest" description="Disordered" evidence="1">
    <location>
        <begin position="41"/>
        <end position="101"/>
    </location>
</feature>
<reference evidence="2" key="1">
    <citation type="submission" date="2022-05" db="EMBL/GenBank/DDBJ databases">
        <title>Jatrophihabitans sp. SB3-54 whole genome sequence.</title>
        <authorList>
            <person name="Suh M.K."/>
            <person name="Eom M.K."/>
            <person name="Kim J.S."/>
            <person name="Kim H.S."/>
            <person name="Do H.E."/>
            <person name="Shin Y.K."/>
            <person name="Lee J.-S."/>
        </authorList>
    </citation>
    <scope>NUCLEOTIDE SEQUENCE</scope>
    <source>
        <strain evidence="2">SB3-54</strain>
    </source>
</reference>
<protein>
    <recommendedName>
        <fullName evidence="4">Lipoprotein</fullName>
    </recommendedName>
</protein>
<proteinExistence type="predicted"/>
<keyword evidence="3" id="KW-1185">Reference proteome</keyword>
<dbReference type="RefSeq" id="WP_269441925.1">
    <property type="nucleotide sequence ID" value="NZ_CP097463.1"/>
</dbReference>
<sequence length="226" mass="22660">MRIAHLAEPGNGSATRTAHTVLGVASAVLVTALIAGCASTTNGTGSGGQPATATSTQDFPSGSPAPEATAPTGSAFPTASSAPTGGSAPTASAVTTHSSAPTGVDISTFVGEWGGHGRTLTITASGAGTIVYRAYKNCSDDPKPPCDKIENNEIHDGGKLTFQILGTANGMGKWDAHIRIVTSNDPQFAEKTTVIEFDQDTDVITMPFFNSSTFCGPKAAAGACGA</sequence>
<evidence type="ECO:0000313" key="2">
    <source>
        <dbReference type="EMBL" id="WAX55415.1"/>
    </source>
</evidence>
<accession>A0ABY7JTQ4</accession>
<feature type="compositionally biased region" description="Polar residues" evidence="1">
    <location>
        <begin position="71"/>
        <end position="101"/>
    </location>
</feature>
<evidence type="ECO:0000313" key="3">
    <source>
        <dbReference type="Proteomes" id="UP001164693"/>
    </source>
</evidence>
<gene>
    <name evidence="2" type="ORF">M6B22_12755</name>
</gene>
<dbReference type="EMBL" id="CP097463">
    <property type="protein sequence ID" value="WAX55415.1"/>
    <property type="molecule type" value="Genomic_DNA"/>
</dbReference>
<feature type="compositionally biased region" description="Polar residues" evidence="1">
    <location>
        <begin position="41"/>
        <end position="60"/>
    </location>
</feature>
<evidence type="ECO:0000256" key="1">
    <source>
        <dbReference type="SAM" id="MobiDB-lite"/>
    </source>
</evidence>
<name>A0ABY7JTQ4_9ACTN</name>
<dbReference type="Proteomes" id="UP001164693">
    <property type="component" value="Chromosome"/>
</dbReference>